<evidence type="ECO:0000313" key="2">
    <source>
        <dbReference type="EMBL" id="OHA13362.1"/>
    </source>
</evidence>
<gene>
    <name evidence="2" type="ORF">A3G49_00870</name>
</gene>
<proteinExistence type="predicted"/>
<organism evidence="2 3">
    <name type="scientific">Candidatus Sungbacteria bacterium RIFCSPLOWO2_12_FULL_41_11</name>
    <dbReference type="NCBI Taxonomy" id="1802286"/>
    <lineage>
        <taxon>Bacteria</taxon>
        <taxon>Candidatus Sungiibacteriota</taxon>
    </lineage>
</organism>
<comment type="caution">
    <text evidence="2">The sequence shown here is derived from an EMBL/GenBank/DDBJ whole genome shotgun (WGS) entry which is preliminary data.</text>
</comment>
<evidence type="ECO:0000256" key="1">
    <source>
        <dbReference type="SAM" id="SignalP"/>
    </source>
</evidence>
<reference evidence="2 3" key="1">
    <citation type="journal article" date="2016" name="Nat. Commun.">
        <title>Thousands of microbial genomes shed light on interconnected biogeochemical processes in an aquifer system.</title>
        <authorList>
            <person name="Anantharaman K."/>
            <person name="Brown C.T."/>
            <person name="Hug L.A."/>
            <person name="Sharon I."/>
            <person name="Castelle C.J."/>
            <person name="Probst A.J."/>
            <person name="Thomas B.C."/>
            <person name="Singh A."/>
            <person name="Wilkins M.J."/>
            <person name="Karaoz U."/>
            <person name="Brodie E.L."/>
            <person name="Williams K.H."/>
            <person name="Hubbard S.S."/>
            <person name="Banfield J.F."/>
        </authorList>
    </citation>
    <scope>NUCLEOTIDE SEQUENCE [LARGE SCALE GENOMIC DNA]</scope>
</reference>
<dbReference type="EMBL" id="MHQY01000029">
    <property type="protein sequence ID" value="OHA13362.1"/>
    <property type="molecule type" value="Genomic_DNA"/>
</dbReference>
<name>A0A1G2LR64_9BACT</name>
<dbReference type="AlphaFoldDB" id="A0A1G2LR64"/>
<accession>A0A1G2LR64</accession>
<dbReference type="Proteomes" id="UP000177171">
    <property type="component" value="Unassembled WGS sequence"/>
</dbReference>
<keyword evidence="1" id="KW-0732">Signal</keyword>
<sequence length="80" mass="9127">MKNLVRFAVLGLITLSMFGCAHSQNKARVYLYPDENGEVAIISCNDFYADSMLVICETEKGEELQLLWEKVNNVDNILRK</sequence>
<feature type="signal peptide" evidence="1">
    <location>
        <begin position="1"/>
        <end position="23"/>
    </location>
</feature>
<evidence type="ECO:0000313" key="3">
    <source>
        <dbReference type="Proteomes" id="UP000177171"/>
    </source>
</evidence>
<protein>
    <recommendedName>
        <fullName evidence="4">Ig-like domain-containing protein</fullName>
    </recommendedName>
</protein>
<dbReference type="PROSITE" id="PS51257">
    <property type="entry name" value="PROKAR_LIPOPROTEIN"/>
    <property type="match status" value="1"/>
</dbReference>
<evidence type="ECO:0008006" key="4">
    <source>
        <dbReference type="Google" id="ProtNLM"/>
    </source>
</evidence>
<feature type="chain" id="PRO_5009583573" description="Ig-like domain-containing protein" evidence="1">
    <location>
        <begin position="24"/>
        <end position="80"/>
    </location>
</feature>